<dbReference type="RefSeq" id="WP_413264151.1">
    <property type="nucleotide sequence ID" value="NZ_JBHFNR010000116.1"/>
</dbReference>
<dbReference type="EMBL" id="JBHFNR010000116">
    <property type="protein sequence ID" value="MFB2894503.1"/>
    <property type="molecule type" value="Genomic_DNA"/>
</dbReference>
<dbReference type="InterPro" id="IPR050287">
    <property type="entry name" value="MTA/SAH_deaminase"/>
</dbReference>
<proteinExistence type="predicted"/>
<comment type="caution">
    <text evidence="3">The sequence shown here is derived from an EMBL/GenBank/DDBJ whole genome shotgun (WGS) entry which is preliminary data.</text>
</comment>
<evidence type="ECO:0000313" key="3">
    <source>
        <dbReference type="EMBL" id="MFB2894503.1"/>
    </source>
</evidence>
<evidence type="ECO:0000259" key="2">
    <source>
        <dbReference type="Pfam" id="PF01979"/>
    </source>
</evidence>
<dbReference type="Gene3D" id="2.30.40.10">
    <property type="entry name" value="Urease, subunit C, domain 1"/>
    <property type="match status" value="1"/>
</dbReference>
<dbReference type="InterPro" id="IPR011059">
    <property type="entry name" value="Metal-dep_hydrolase_composite"/>
</dbReference>
<keyword evidence="1" id="KW-0378">Hydrolase</keyword>
<gene>
    <name evidence="3" type="ORF">ACE1CI_16460</name>
</gene>
<keyword evidence="4" id="KW-1185">Reference proteome</keyword>
<dbReference type="Proteomes" id="UP001576784">
    <property type="component" value="Unassembled WGS sequence"/>
</dbReference>
<reference evidence="3 4" key="1">
    <citation type="submission" date="2024-09" db="EMBL/GenBank/DDBJ databases">
        <title>Floridaenema gen nov. (Aerosakkonemataceae, Aerosakkonematales ord. nov., Cyanobacteria) from benthic tropical and subtropical fresh waters, with the description of four new species.</title>
        <authorList>
            <person name="Moretto J.A."/>
            <person name="Berthold D.E."/>
            <person name="Lefler F.W."/>
            <person name="Huang I.-S."/>
            <person name="Laughinghouse H. IV."/>
        </authorList>
    </citation>
    <scope>NUCLEOTIDE SEQUENCE [LARGE SCALE GENOMIC DNA]</scope>
    <source>
        <strain evidence="3 4">BLCC-F50</strain>
    </source>
</reference>
<dbReference type="Gene3D" id="3.20.20.140">
    <property type="entry name" value="Metal-dependent hydrolases"/>
    <property type="match status" value="1"/>
</dbReference>
<name>A0ABV4XS31_9CYAN</name>
<dbReference type="InterPro" id="IPR006680">
    <property type="entry name" value="Amidohydro-rel"/>
</dbReference>
<evidence type="ECO:0000256" key="1">
    <source>
        <dbReference type="ARBA" id="ARBA00022801"/>
    </source>
</evidence>
<evidence type="ECO:0000313" key="4">
    <source>
        <dbReference type="Proteomes" id="UP001576784"/>
    </source>
</evidence>
<feature type="domain" description="Amidohydrolase-related" evidence="2">
    <location>
        <begin position="10"/>
        <end position="64"/>
    </location>
</feature>
<sequence length="73" mass="8111">MKIMQNIGNAQAKSEFALLPRRVLELATISGAKAMGIADRVGSLKPGKRADLIMVSIENLNMFVKTFNFYHSR</sequence>
<dbReference type="Pfam" id="PF01979">
    <property type="entry name" value="Amidohydro_1"/>
    <property type="match status" value="1"/>
</dbReference>
<dbReference type="SUPFAM" id="SSF51338">
    <property type="entry name" value="Composite domain of metallo-dependent hydrolases"/>
    <property type="match status" value="1"/>
</dbReference>
<protein>
    <submittedName>
        <fullName evidence="3">Amidohydrolase family protein</fullName>
    </submittedName>
</protein>
<dbReference type="PANTHER" id="PTHR43794">
    <property type="entry name" value="AMINOHYDROLASE SSNA-RELATED"/>
    <property type="match status" value="1"/>
</dbReference>
<organism evidence="3 4">
    <name type="scientific">Floridaenema flaviceps BLCC-F50</name>
    <dbReference type="NCBI Taxonomy" id="3153642"/>
    <lineage>
        <taxon>Bacteria</taxon>
        <taxon>Bacillati</taxon>
        <taxon>Cyanobacteriota</taxon>
        <taxon>Cyanophyceae</taxon>
        <taxon>Oscillatoriophycideae</taxon>
        <taxon>Aerosakkonematales</taxon>
        <taxon>Aerosakkonemataceae</taxon>
        <taxon>Floridanema</taxon>
        <taxon>Floridanema flaviceps</taxon>
    </lineage>
</organism>
<accession>A0ABV4XS31</accession>
<dbReference type="PANTHER" id="PTHR43794:SF11">
    <property type="entry name" value="AMIDOHYDROLASE-RELATED DOMAIN-CONTAINING PROTEIN"/>
    <property type="match status" value="1"/>
</dbReference>